<keyword evidence="2" id="KW-0489">Methyltransferase</keyword>
<dbReference type="InterPro" id="IPR013216">
    <property type="entry name" value="Methyltransf_11"/>
</dbReference>
<keyword evidence="6" id="KW-0830">Ubiquinone</keyword>
<dbReference type="InterPro" id="IPR029063">
    <property type="entry name" value="SAM-dependent_MTases_sf"/>
</dbReference>
<dbReference type="AlphaFoldDB" id="A0A4Y3NGW6"/>
<evidence type="ECO:0000256" key="2">
    <source>
        <dbReference type="ARBA" id="ARBA00022603"/>
    </source>
</evidence>
<dbReference type="SUPFAM" id="SSF53335">
    <property type="entry name" value="S-adenosyl-L-methionine-dependent methyltransferases"/>
    <property type="match status" value="1"/>
</dbReference>
<gene>
    <name evidence="6" type="ORF">AAU01_11310</name>
</gene>
<dbReference type="PANTHER" id="PTHR44942">
    <property type="entry name" value="METHYLTRANSF_11 DOMAIN-CONTAINING PROTEIN"/>
    <property type="match status" value="1"/>
</dbReference>
<protein>
    <submittedName>
        <fullName evidence="6">Ubiquinone biosynthesis protein</fullName>
    </submittedName>
</protein>
<accession>A0A4Y3NGW6</accession>
<evidence type="ECO:0000256" key="4">
    <source>
        <dbReference type="SAM" id="MobiDB-lite"/>
    </source>
</evidence>
<evidence type="ECO:0000256" key="1">
    <source>
        <dbReference type="ARBA" id="ARBA00008361"/>
    </source>
</evidence>
<feature type="compositionally biased region" description="Low complexity" evidence="4">
    <location>
        <begin position="7"/>
        <end position="17"/>
    </location>
</feature>
<dbReference type="Pfam" id="PF08241">
    <property type="entry name" value="Methyltransf_11"/>
    <property type="match status" value="1"/>
</dbReference>
<keyword evidence="3" id="KW-0808">Transferase</keyword>
<name>A0A4Y3NGW6_PAEAU</name>
<dbReference type="GO" id="GO:0008757">
    <property type="term" value="F:S-adenosylmethionine-dependent methyltransferase activity"/>
    <property type="evidence" value="ECO:0007669"/>
    <property type="project" value="InterPro"/>
</dbReference>
<dbReference type="GO" id="GO:0032259">
    <property type="term" value="P:methylation"/>
    <property type="evidence" value="ECO:0007669"/>
    <property type="project" value="UniProtKB-KW"/>
</dbReference>
<dbReference type="InterPro" id="IPR051052">
    <property type="entry name" value="Diverse_substrate_MTase"/>
</dbReference>
<evidence type="ECO:0000313" key="6">
    <source>
        <dbReference type="EMBL" id="GEB18376.1"/>
    </source>
</evidence>
<comment type="caution">
    <text evidence="6">The sequence shown here is derived from an EMBL/GenBank/DDBJ whole genome shotgun (WGS) entry which is preliminary data.</text>
</comment>
<organism evidence="6 7">
    <name type="scientific">Paenarthrobacter aurescens</name>
    <name type="common">Arthrobacter aurescens</name>
    <dbReference type="NCBI Taxonomy" id="43663"/>
    <lineage>
        <taxon>Bacteria</taxon>
        <taxon>Bacillati</taxon>
        <taxon>Actinomycetota</taxon>
        <taxon>Actinomycetes</taxon>
        <taxon>Micrococcales</taxon>
        <taxon>Micrococcaceae</taxon>
        <taxon>Paenarthrobacter</taxon>
    </lineage>
</organism>
<dbReference type="Gene3D" id="3.40.50.150">
    <property type="entry name" value="Vaccinia Virus protein VP39"/>
    <property type="match status" value="1"/>
</dbReference>
<sequence length="277" mass="30091">MSMSSQGGAANLAAGIPGPAGPRGPKLAAIRRLELGQSFQDGGEHYERVRPGYPGDSADWLIPARAQTAADLGAGTGKFTALLVERGLEVAAVDPSADMLKQLRRAYPHVMALEGTAEATGLADSAFDVVSVAQAWHWCEPLAASTEIARILRPHGVLGLIWNQLDTSLPWVHRLSRIMHAGDVHKPGFRPVIGPEFEGLEHHVTAWQDALTPEDIMELTKSRSYYLRANDATREKVLGNLKWYLYDHLGHAPGEAIGLPYVTQTWQAFKIQGPTPL</sequence>
<dbReference type="Proteomes" id="UP000317715">
    <property type="component" value="Unassembled WGS sequence"/>
</dbReference>
<feature type="domain" description="Methyltransferase type 11" evidence="5">
    <location>
        <begin position="71"/>
        <end position="158"/>
    </location>
</feature>
<keyword evidence="7" id="KW-1185">Reference proteome</keyword>
<dbReference type="PANTHER" id="PTHR44942:SF4">
    <property type="entry name" value="METHYLTRANSFERASE TYPE 11 DOMAIN-CONTAINING PROTEIN"/>
    <property type="match status" value="1"/>
</dbReference>
<evidence type="ECO:0000256" key="3">
    <source>
        <dbReference type="ARBA" id="ARBA00022679"/>
    </source>
</evidence>
<dbReference type="CDD" id="cd02440">
    <property type="entry name" value="AdoMet_MTases"/>
    <property type="match status" value="1"/>
</dbReference>
<feature type="region of interest" description="Disordered" evidence="4">
    <location>
        <begin position="1"/>
        <end position="25"/>
    </location>
</feature>
<reference evidence="6 7" key="1">
    <citation type="submission" date="2019-06" db="EMBL/GenBank/DDBJ databases">
        <title>Whole genome shotgun sequence of Paenarthrobacter aurescens NBRC 12136.</title>
        <authorList>
            <person name="Hosoyama A."/>
            <person name="Uohara A."/>
            <person name="Ohji S."/>
            <person name="Ichikawa N."/>
        </authorList>
    </citation>
    <scope>NUCLEOTIDE SEQUENCE [LARGE SCALE GENOMIC DNA]</scope>
    <source>
        <strain evidence="6 7">NBRC 12136</strain>
    </source>
</reference>
<proteinExistence type="inferred from homology"/>
<comment type="similarity">
    <text evidence="1">Belongs to the methyltransferase superfamily.</text>
</comment>
<evidence type="ECO:0000259" key="5">
    <source>
        <dbReference type="Pfam" id="PF08241"/>
    </source>
</evidence>
<dbReference type="EMBL" id="BJMD01000006">
    <property type="protein sequence ID" value="GEB18376.1"/>
    <property type="molecule type" value="Genomic_DNA"/>
</dbReference>
<evidence type="ECO:0000313" key="7">
    <source>
        <dbReference type="Proteomes" id="UP000317715"/>
    </source>
</evidence>